<reference evidence="2" key="1">
    <citation type="journal article" date="2019" name="Int. J. Syst. Evol. Microbiol.">
        <title>The Global Catalogue of Microorganisms (GCM) 10K type strain sequencing project: providing services to taxonomists for standard genome sequencing and annotation.</title>
        <authorList>
            <consortium name="The Broad Institute Genomics Platform"/>
            <consortium name="The Broad Institute Genome Sequencing Center for Infectious Disease"/>
            <person name="Wu L."/>
            <person name="Ma J."/>
        </authorList>
    </citation>
    <scope>NUCLEOTIDE SEQUENCE [LARGE SCALE GENOMIC DNA]</scope>
    <source>
        <strain evidence="2">JCM 13250</strain>
    </source>
</reference>
<dbReference type="RefSeq" id="WP_344133717.1">
    <property type="nucleotide sequence ID" value="NZ_BAAALT010000122.1"/>
</dbReference>
<evidence type="ECO:0000313" key="1">
    <source>
        <dbReference type="EMBL" id="GAA1813241.1"/>
    </source>
</evidence>
<dbReference type="EMBL" id="BAAALT010000122">
    <property type="protein sequence ID" value="GAA1813241.1"/>
    <property type="molecule type" value="Genomic_DNA"/>
</dbReference>
<dbReference type="PANTHER" id="PTHR34817:SF1">
    <property type="entry name" value="NUCLEOTIDYLTRANSFERASE"/>
    <property type="match status" value="1"/>
</dbReference>
<comment type="caution">
    <text evidence="1">The sequence shown here is derived from an EMBL/GenBank/DDBJ whole genome shotgun (WGS) entry which is preliminary data.</text>
</comment>
<dbReference type="Pfam" id="PF10127">
    <property type="entry name" value="RlaP"/>
    <property type="match status" value="1"/>
</dbReference>
<keyword evidence="2" id="KW-1185">Reference proteome</keyword>
<gene>
    <name evidence="1" type="ORF">GCM10009682_38030</name>
</gene>
<name>A0ABP4YKB9_9ACTN</name>
<dbReference type="Proteomes" id="UP001500218">
    <property type="component" value="Unassembled WGS sequence"/>
</dbReference>
<sequence>MTTVDLDTALPAWLGEVAASQPYPLIFATVSGAHLYGFASVDSDVDLRGVHSLPAAEVVGLRPGPETLQHMGDRDGVELDLVTHDLAKFCRLLLRPNGYVAEQLLSPLVVATGDVHRELVALAPACLTSRHAHHYRGFAATQWRLYGQTGQLKPALYTLRVLLTGIHLMRTGEVVADLDALWPDHDLPYVADLIAAKRLGEHAALGDIVAADRLATDVTRLNETLDAAAAASSLPEAPTAGDALHDLLVRVRLEG</sequence>
<dbReference type="PANTHER" id="PTHR34817">
    <property type="entry name" value="NUCLEOTIDYLTRANSFERASE"/>
    <property type="match status" value="1"/>
</dbReference>
<dbReference type="InterPro" id="IPR018775">
    <property type="entry name" value="RlaP"/>
</dbReference>
<protein>
    <submittedName>
        <fullName evidence="1">Nucleotidyltransferase domain-containing protein</fullName>
    </submittedName>
</protein>
<accession>A0ABP4YKB9</accession>
<proteinExistence type="predicted"/>
<evidence type="ECO:0000313" key="2">
    <source>
        <dbReference type="Proteomes" id="UP001500218"/>
    </source>
</evidence>
<organism evidence="1 2">
    <name type="scientific">Luedemannella flava</name>
    <dbReference type="NCBI Taxonomy" id="349316"/>
    <lineage>
        <taxon>Bacteria</taxon>
        <taxon>Bacillati</taxon>
        <taxon>Actinomycetota</taxon>
        <taxon>Actinomycetes</taxon>
        <taxon>Micromonosporales</taxon>
        <taxon>Micromonosporaceae</taxon>
        <taxon>Luedemannella</taxon>
    </lineage>
</organism>